<proteinExistence type="predicted"/>
<evidence type="ECO:0000313" key="2">
    <source>
        <dbReference type="Proteomes" id="UP000225135"/>
    </source>
</evidence>
<dbReference type="AlphaFoldDB" id="A0A9X7HJS4"/>
<dbReference type="Proteomes" id="UP000225135">
    <property type="component" value="Unassembled WGS sequence"/>
</dbReference>
<sequence>MTKSHVSTKYGITVHDLLHEERKIKNLFFKQRLMSVRLVMRGTRSKKKLQVMGYFYFCFIRFFRSGRKFSKFTF</sequence>
<reference evidence="1 2" key="1">
    <citation type="submission" date="2017-09" db="EMBL/GenBank/DDBJ databases">
        <title>Large-scale bioinformatics analysis of Bacillus genomes uncovers conserved roles of natural products in bacterial physiology.</title>
        <authorList>
            <consortium name="Agbiome Team Llc"/>
            <person name="Bleich R.M."/>
            <person name="Grubbs K.J."/>
            <person name="Santa Maria K.C."/>
            <person name="Allen S.E."/>
            <person name="Farag S."/>
            <person name="Shank E.A."/>
            <person name="Bowers A."/>
        </authorList>
    </citation>
    <scope>NUCLEOTIDE SEQUENCE [LARGE SCALE GENOMIC DNA]</scope>
    <source>
        <strain evidence="1 2">AFS029792</strain>
    </source>
</reference>
<protein>
    <submittedName>
        <fullName evidence="1">Uncharacterized protein</fullName>
    </submittedName>
</protein>
<dbReference type="EMBL" id="NUUR01000125">
    <property type="protein sequence ID" value="PHG74751.1"/>
    <property type="molecule type" value="Genomic_DNA"/>
</dbReference>
<accession>A0A9X7HJS4</accession>
<name>A0A9X7HJS4_BACCE</name>
<organism evidence="1 2">
    <name type="scientific">Bacillus cereus</name>
    <dbReference type="NCBI Taxonomy" id="1396"/>
    <lineage>
        <taxon>Bacteria</taxon>
        <taxon>Bacillati</taxon>
        <taxon>Bacillota</taxon>
        <taxon>Bacilli</taxon>
        <taxon>Bacillales</taxon>
        <taxon>Bacillaceae</taxon>
        <taxon>Bacillus</taxon>
        <taxon>Bacillus cereus group</taxon>
    </lineage>
</organism>
<comment type="caution">
    <text evidence="1">The sequence shown here is derived from an EMBL/GenBank/DDBJ whole genome shotgun (WGS) entry which is preliminary data.</text>
</comment>
<evidence type="ECO:0000313" key="1">
    <source>
        <dbReference type="EMBL" id="PHG74751.1"/>
    </source>
</evidence>
<gene>
    <name evidence="1" type="ORF">COI69_29420</name>
</gene>